<proteinExistence type="predicted"/>
<evidence type="ECO:0000313" key="2">
    <source>
        <dbReference type="EMBL" id="VDN49107.1"/>
    </source>
</evidence>
<name>A0A183F0H1_9BILA</name>
<reference evidence="2 3" key="2">
    <citation type="submission" date="2018-11" db="EMBL/GenBank/DDBJ databases">
        <authorList>
            <consortium name="Pathogen Informatics"/>
        </authorList>
    </citation>
    <scope>NUCLEOTIDE SEQUENCE [LARGE SCALE GENOMIC DNA]</scope>
</reference>
<dbReference type="WBParaSite" id="GPUH_0002674201-mRNA-1">
    <property type="protein sequence ID" value="GPUH_0002674201-mRNA-1"/>
    <property type="gene ID" value="GPUH_0002674201"/>
</dbReference>
<keyword evidence="3" id="KW-1185">Reference proteome</keyword>
<evidence type="ECO:0000256" key="1">
    <source>
        <dbReference type="SAM" id="MobiDB-lite"/>
    </source>
</evidence>
<feature type="compositionally biased region" description="Low complexity" evidence="1">
    <location>
        <begin position="10"/>
        <end position="27"/>
    </location>
</feature>
<dbReference type="Proteomes" id="UP000271098">
    <property type="component" value="Unassembled WGS sequence"/>
</dbReference>
<evidence type="ECO:0000313" key="4">
    <source>
        <dbReference type="WBParaSite" id="GPUH_0002674201-mRNA-1"/>
    </source>
</evidence>
<organism evidence="4">
    <name type="scientific">Gongylonema pulchrum</name>
    <dbReference type="NCBI Taxonomy" id="637853"/>
    <lineage>
        <taxon>Eukaryota</taxon>
        <taxon>Metazoa</taxon>
        <taxon>Ecdysozoa</taxon>
        <taxon>Nematoda</taxon>
        <taxon>Chromadorea</taxon>
        <taxon>Rhabditida</taxon>
        <taxon>Spirurina</taxon>
        <taxon>Spiruromorpha</taxon>
        <taxon>Spiruroidea</taxon>
        <taxon>Gongylonematidae</taxon>
        <taxon>Gongylonema</taxon>
    </lineage>
</organism>
<gene>
    <name evidence="2" type="ORF">GPUH_LOCUS26712</name>
</gene>
<sequence>MDELARCIPSQSLSNGTSSNSTSDQQTIQNGFAIDHAAPLDGSCFDNVAAKRVSKEFQHSQILGSKARQWQERG</sequence>
<protein>
    <submittedName>
        <fullName evidence="2 4">Uncharacterized protein</fullName>
    </submittedName>
</protein>
<evidence type="ECO:0000313" key="3">
    <source>
        <dbReference type="Proteomes" id="UP000271098"/>
    </source>
</evidence>
<accession>A0A183F0H1</accession>
<reference evidence="4" key="1">
    <citation type="submission" date="2016-06" db="UniProtKB">
        <authorList>
            <consortium name="WormBaseParasite"/>
        </authorList>
    </citation>
    <scope>IDENTIFICATION</scope>
</reference>
<feature type="region of interest" description="Disordered" evidence="1">
    <location>
        <begin position="1"/>
        <end position="27"/>
    </location>
</feature>
<dbReference type="EMBL" id="UYRT01113319">
    <property type="protein sequence ID" value="VDN49107.1"/>
    <property type="molecule type" value="Genomic_DNA"/>
</dbReference>
<dbReference type="AlphaFoldDB" id="A0A183F0H1"/>